<keyword evidence="2" id="KW-0238">DNA-binding</keyword>
<accession>A0A2M9YBE9</accession>
<protein>
    <submittedName>
        <fullName evidence="5">GyrI protein</fullName>
    </submittedName>
</protein>
<dbReference type="Proteomes" id="UP000231926">
    <property type="component" value="Unassembled WGS sequence"/>
</dbReference>
<dbReference type="AlphaFoldDB" id="A0A2M9YBE9"/>
<sequence>MNHYDKIDSALSFIEKNLKNNISVKDVSENSFSSLWHFQRIFRYMTGYSVYSYIRKRRLSEAAQKLILTKSKVIDIAFEFGYETPETFLREFKKNFGATPSEYRKIEHHLIFEKINIHENKFKTIYDGTGIEFKTVVRNNAVLIGKKHRTTMQKDQSTKDIPRIWTEAFQEGMFDRIPERTDLKKVQGVYSNWDLEENFDFFVGAEVNPETSTPSGFTKQILTASKYMLFTVPGNTTEKLLSAWKYIYGTWLANSEYERGSEDDFEVFDERFWDPTNPVSEIYISIR</sequence>
<organism evidence="5 6">
    <name type="scientific">Leptospira saintgironsiae</name>
    <dbReference type="NCBI Taxonomy" id="2023183"/>
    <lineage>
        <taxon>Bacteria</taxon>
        <taxon>Pseudomonadati</taxon>
        <taxon>Spirochaetota</taxon>
        <taxon>Spirochaetia</taxon>
        <taxon>Leptospirales</taxon>
        <taxon>Leptospiraceae</taxon>
        <taxon>Leptospira</taxon>
    </lineage>
</organism>
<gene>
    <name evidence="5" type="ORF">CH362_13435</name>
</gene>
<dbReference type="InterPro" id="IPR050959">
    <property type="entry name" value="MarA-like"/>
</dbReference>
<dbReference type="InterPro" id="IPR018060">
    <property type="entry name" value="HTH_AraC"/>
</dbReference>
<dbReference type="Gene3D" id="1.10.10.60">
    <property type="entry name" value="Homeodomain-like"/>
    <property type="match status" value="2"/>
</dbReference>
<dbReference type="PROSITE" id="PS00041">
    <property type="entry name" value="HTH_ARAC_FAMILY_1"/>
    <property type="match status" value="1"/>
</dbReference>
<feature type="domain" description="HTH araC/xylS-type" evidence="4">
    <location>
        <begin position="8"/>
        <end position="106"/>
    </location>
</feature>
<evidence type="ECO:0000256" key="2">
    <source>
        <dbReference type="ARBA" id="ARBA00023125"/>
    </source>
</evidence>
<dbReference type="PRINTS" id="PR00032">
    <property type="entry name" value="HTHARAC"/>
</dbReference>
<dbReference type="PROSITE" id="PS01124">
    <property type="entry name" value="HTH_ARAC_FAMILY_2"/>
    <property type="match status" value="1"/>
</dbReference>
<keyword evidence="6" id="KW-1185">Reference proteome</keyword>
<keyword evidence="3" id="KW-0804">Transcription</keyword>
<name>A0A2M9YBE9_9LEPT</name>
<evidence type="ECO:0000313" key="5">
    <source>
        <dbReference type="EMBL" id="PJZ48809.1"/>
    </source>
</evidence>
<dbReference type="OrthoDB" id="9801123at2"/>
<evidence type="ECO:0000259" key="4">
    <source>
        <dbReference type="PROSITE" id="PS01124"/>
    </source>
</evidence>
<dbReference type="EMBL" id="NPDR01000005">
    <property type="protein sequence ID" value="PJZ48809.1"/>
    <property type="molecule type" value="Genomic_DNA"/>
</dbReference>
<keyword evidence="1" id="KW-0805">Transcription regulation</keyword>
<dbReference type="InterPro" id="IPR029441">
    <property type="entry name" value="Cass2"/>
</dbReference>
<evidence type="ECO:0000256" key="3">
    <source>
        <dbReference type="ARBA" id="ARBA00023163"/>
    </source>
</evidence>
<dbReference type="SUPFAM" id="SSF46689">
    <property type="entry name" value="Homeodomain-like"/>
    <property type="match status" value="2"/>
</dbReference>
<dbReference type="InterPro" id="IPR020449">
    <property type="entry name" value="Tscrpt_reg_AraC-type_HTH"/>
</dbReference>
<reference evidence="5 6" key="1">
    <citation type="submission" date="2017-07" db="EMBL/GenBank/DDBJ databases">
        <title>Leptospira spp. isolated from tropical soils.</title>
        <authorList>
            <person name="Thibeaux R."/>
            <person name="Iraola G."/>
            <person name="Ferres I."/>
            <person name="Bierque E."/>
            <person name="Girault D."/>
            <person name="Soupe-Gilbert M.-E."/>
            <person name="Picardeau M."/>
            <person name="Goarant C."/>
        </authorList>
    </citation>
    <scope>NUCLEOTIDE SEQUENCE [LARGE SCALE GENOMIC DNA]</scope>
    <source>
        <strain evidence="5 6">FH4-C-A2</strain>
    </source>
</reference>
<dbReference type="Pfam" id="PF12833">
    <property type="entry name" value="HTH_18"/>
    <property type="match status" value="1"/>
</dbReference>
<dbReference type="SMART" id="SM00342">
    <property type="entry name" value="HTH_ARAC"/>
    <property type="match status" value="1"/>
</dbReference>
<evidence type="ECO:0000313" key="6">
    <source>
        <dbReference type="Proteomes" id="UP000231926"/>
    </source>
</evidence>
<proteinExistence type="predicted"/>
<evidence type="ECO:0000256" key="1">
    <source>
        <dbReference type="ARBA" id="ARBA00023015"/>
    </source>
</evidence>
<dbReference type="GO" id="GO:0043565">
    <property type="term" value="F:sequence-specific DNA binding"/>
    <property type="evidence" value="ECO:0007669"/>
    <property type="project" value="InterPro"/>
</dbReference>
<dbReference type="InterPro" id="IPR018062">
    <property type="entry name" value="HTH_AraC-typ_CS"/>
</dbReference>
<comment type="caution">
    <text evidence="5">The sequence shown here is derived from an EMBL/GenBank/DDBJ whole genome shotgun (WGS) entry which is preliminary data.</text>
</comment>
<dbReference type="Gene3D" id="3.20.80.10">
    <property type="entry name" value="Regulatory factor, effector binding domain"/>
    <property type="match status" value="1"/>
</dbReference>
<dbReference type="PANTHER" id="PTHR47504:SF5">
    <property type="entry name" value="RIGHT ORIGIN-BINDING PROTEIN"/>
    <property type="match status" value="1"/>
</dbReference>
<dbReference type="InterPro" id="IPR009057">
    <property type="entry name" value="Homeodomain-like_sf"/>
</dbReference>
<dbReference type="GO" id="GO:0003700">
    <property type="term" value="F:DNA-binding transcription factor activity"/>
    <property type="evidence" value="ECO:0007669"/>
    <property type="project" value="InterPro"/>
</dbReference>
<dbReference type="InterPro" id="IPR010499">
    <property type="entry name" value="AraC_E-bd"/>
</dbReference>
<dbReference type="InterPro" id="IPR011256">
    <property type="entry name" value="Reg_factor_effector_dom_sf"/>
</dbReference>
<dbReference type="SUPFAM" id="SSF55136">
    <property type="entry name" value="Probable bacterial effector-binding domain"/>
    <property type="match status" value="1"/>
</dbReference>
<dbReference type="PANTHER" id="PTHR47504">
    <property type="entry name" value="RIGHT ORIGIN-BINDING PROTEIN"/>
    <property type="match status" value="1"/>
</dbReference>
<dbReference type="SMART" id="SM00871">
    <property type="entry name" value="AraC_E_bind"/>
    <property type="match status" value="1"/>
</dbReference>
<dbReference type="Pfam" id="PF14526">
    <property type="entry name" value="Cass2"/>
    <property type="match status" value="1"/>
</dbReference>